<organism evidence="3 4">
    <name type="scientific">Castilleja foliolosa</name>
    <dbReference type="NCBI Taxonomy" id="1961234"/>
    <lineage>
        <taxon>Eukaryota</taxon>
        <taxon>Viridiplantae</taxon>
        <taxon>Streptophyta</taxon>
        <taxon>Embryophyta</taxon>
        <taxon>Tracheophyta</taxon>
        <taxon>Spermatophyta</taxon>
        <taxon>Magnoliopsida</taxon>
        <taxon>eudicotyledons</taxon>
        <taxon>Gunneridae</taxon>
        <taxon>Pentapetalae</taxon>
        <taxon>asterids</taxon>
        <taxon>lamiids</taxon>
        <taxon>Lamiales</taxon>
        <taxon>Orobanchaceae</taxon>
        <taxon>Pedicularideae</taxon>
        <taxon>Castillejinae</taxon>
        <taxon>Castilleja</taxon>
    </lineage>
</organism>
<dbReference type="InterPro" id="IPR036869">
    <property type="entry name" value="J_dom_sf"/>
</dbReference>
<dbReference type="SUPFAM" id="SSF46565">
    <property type="entry name" value="Chaperone J-domain"/>
    <property type="match status" value="1"/>
</dbReference>
<dbReference type="InterPro" id="IPR001623">
    <property type="entry name" value="DnaJ_domain"/>
</dbReference>
<feature type="domain" description="J" evidence="2">
    <location>
        <begin position="67"/>
        <end position="131"/>
    </location>
</feature>
<accession>A0ABD3DMN9</accession>
<feature type="compositionally biased region" description="Polar residues" evidence="1">
    <location>
        <begin position="144"/>
        <end position="161"/>
    </location>
</feature>
<reference evidence="4" key="1">
    <citation type="journal article" date="2024" name="IScience">
        <title>Strigolactones Initiate the Formation of Haustorium-like Structures in Castilleja.</title>
        <authorList>
            <person name="Buerger M."/>
            <person name="Peterson D."/>
            <person name="Chory J."/>
        </authorList>
    </citation>
    <scope>NUCLEOTIDE SEQUENCE [LARGE SCALE GENOMIC DNA]</scope>
</reference>
<dbReference type="PANTHER" id="PTHR45089:SF57">
    <property type="entry name" value="DNAJ HEAT SHOCK N-TERMINAL DOMAIN-CONTAINING PROTEIN"/>
    <property type="match status" value="1"/>
</dbReference>
<feature type="region of interest" description="Disordered" evidence="1">
    <location>
        <begin position="706"/>
        <end position="728"/>
    </location>
</feature>
<feature type="region of interest" description="Disordered" evidence="1">
    <location>
        <begin position="225"/>
        <end position="279"/>
    </location>
</feature>
<evidence type="ECO:0000259" key="2">
    <source>
        <dbReference type="PROSITE" id="PS50076"/>
    </source>
</evidence>
<protein>
    <recommendedName>
        <fullName evidence="2">J domain-containing protein</fullName>
    </recommendedName>
</protein>
<dbReference type="Pfam" id="PF00226">
    <property type="entry name" value="DnaJ"/>
    <property type="match status" value="1"/>
</dbReference>
<dbReference type="PROSITE" id="PS50076">
    <property type="entry name" value="DNAJ_2"/>
    <property type="match status" value="1"/>
</dbReference>
<gene>
    <name evidence="3" type="ORF">CASFOL_013737</name>
</gene>
<proteinExistence type="predicted"/>
<feature type="compositionally biased region" description="Polar residues" evidence="1">
    <location>
        <begin position="260"/>
        <end position="279"/>
    </location>
</feature>
<dbReference type="Gene3D" id="1.10.287.110">
    <property type="entry name" value="DnaJ domain"/>
    <property type="match status" value="1"/>
</dbReference>
<feature type="compositionally biased region" description="Basic and acidic residues" evidence="1">
    <location>
        <begin position="407"/>
        <end position="416"/>
    </location>
</feature>
<evidence type="ECO:0000256" key="1">
    <source>
        <dbReference type="SAM" id="MobiDB-lite"/>
    </source>
</evidence>
<dbReference type="InterPro" id="IPR024593">
    <property type="entry name" value="DUF3444"/>
</dbReference>
<dbReference type="Pfam" id="PF11926">
    <property type="entry name" value="DUF3444"/>
    <property type="match status" value="1"/>
</dbReference>
<dbReference type="AlphaFoldDB" id="A0ABD3DMN9"/>
<name>A0ABD3DMN9_9LAMI</name>
<dbReference type="PRINTS" id="PR00625">
    <property type="entry name" value="JDOMAIN"/>
</dbReference>
<sequence length="728" mass="81275">MECNKEEAMRAKVMAEKKMESSDFEAARKIALRAKNLYPELENITQLLCICDVHCSAQNGLLGSEKNFYEILQVEKFADESTIKKQYRRLALILHPDKNRFPGAESAFKLICEANATLSDSTKKFLYDSKIKVSTRVAPVNPPNHVTKSCQPSNPHGARNNISNGYNNMSQQQATHSTPSVSQEAFWTACPFCTTRYQYPREFIRKTLRCPTCRKVFVGYEASVHGNTSRTKAGNPAGQQMPPKPDSSQPAAAQGKGIPNQGNKKTGIQNDNGTQASHAVSHQGINNNKTVRQEGVQAGIQSEGIKVDGATKGKDVENSKETKETDNKSTDSLHCENEGGISNGDATNRETGDPKNKSRKRDRNESSESFDTSDDSDIEEVTMEGKFGDFMRRSSRKKQHVSYQEEDNVKEQKDALESEDAENSELGTNKTETVEPDEETGGKSSNCADTVEIESDSDLDMSSCEGKDIECPDPEFNDFEHSRDESEFDVNQFWACYDNLDDMPRFYAKVKKVFSSPFELSITWLEAVPINEAYETWVDEELPVGCGSFKFGKTEKTDVRLSFSHQVHFEKGKKRGSLLMYPREGEVWALFKDWDVSWSSDPDNHKEKFKYEIVEVLSNFVDGSGIRVVYLDKVGGFVSIFQRSGAAPFMVGHSEVYKFSHRVPCFKMTSSERGVPIGSFELDPASIPLNPDDLCYPGKKAKTVDREMGRGANCPSSSNPGNKGKVKK</sequence>
<comment type="caution">
    <text evidence="3">The sequence shown here is derived from an EMBL/GenBank/DDBJ whole genome shotgun (WGS) entry which is preliminary data.</text>
</comment>
<dbReference type="CDD" id="cd06257">
    <property type="entry name" value="DnaJ"/>
    <property type="match status" value="1"/>
</dbReference>
<evidence type="ECO:0000313" key="4">
    <source>
        <dbReference type="Proteomes" id="UP001632038"/>
    </source>
</evidence>
<dbReference type="PANTHER" id="PTHR45089">
    <property type="entry name" value="DNAJ HEAT SHOCK AMINO-TERMINAL DOMAIN PROTEIN-RELATED"/>
    <property type="match status" value="1"/>
</dbReference>
<evidence type="ECO:0000313" key="3">
    <source>
        <dbReference type="EMBL" id="KAL3642922.1"/>
    </source>
</evidence>
<dbReference type="EMBL" id="JAVIJP010000016">
    <property type="protein sequence ID" value="KAL3642922.1"/>
    <property type="molecule type" value="Genomic_DNA"/>
</dbReference>
<feature type="region of interest" description="Disordered" evidence="1">
    <location>
        <begin position="299"/>
        <end position="462"/>
    </location>
</feature>
<keyword evidence="4" id="KW-1185">Reference proteome</keyword>
<dbReference type="SMART" id="SM00271">
    <property type="entry name" value="DnaJ"/>
    <property type="match status" value="1"/>
</dbReference>
<feature type="compositionally biased region" description="Basic and acidic residues" evidence="1">
    <location>
        <begin position="347"/>
        <end position="366"/>
    </location>
</feature>
<feature type="region of interest" description="Disordered" evidence="1">
    <location>
        <begin position="142"/>
        <end position="161"/>
    </location>
</feature>
<dbReference type="Proteomes" id="UP001632038">
    <property type="component" value="Unassembled WGS sequence"/>
</dbReference>
<feature type="compositionally biased region" description="Basic and acidic residues" evidence="1">
    <location>
        <begin position="305"/>
        <end position="337"/>
    </location>
</feature>
<feature type="compositionally biased region" description="Acidic residues" evidence="1">
    <location>
        <begin position="371"/>
        <end position="382"/>
    </location>
</feature>